<comment type="caution">
    <text evidence="3">The sequence shown here is derived from an EMBL/GenBank/DDBJ whole genome shotgun (WGS) entry which is preliminary data.</text>
</comment>
<evidence type="ECO:0000313" key="4">
    <source>
        <dbReference type="Proteomes" id="UP001255856"/>
    </source>
</evidence>
<dbReference type="PANTHER" id="PTHR12387">
    <property type="entry name" value="26S PROTEASOME NON-ATPASE REGULATORY SUBUNIT 8"/>
    <property type="match status" value="1"/>
</dbReference>
<dbReference type="GO" id="GO:0043161">
    <property type="term" value="P:proteasome-mediated ubiquitin-dependent protein catabolic process"/>
    <property type="evidence" value="ECO:0007669"/>
    <property type="project" value="TreeGrafter"/>
</dbReference>
<keyword evidence="1" id="KW-0647">Proteasome</keyword>
<reference evidence="3" key="1">
    <citation type="submission" date="2021-01" db="EMBL/GenBank/DDBJ databases">
        <authorList>
            <person name="Eckstrom K.M.E."/>
        </authorList>
    </citation>
    <scope>NUCLEOTIDE SEQUENCE</scope>
    <source>
        <strain evidence="3">UVCC 0001</strain>
    </source>
</reference>
<protein>
    <recommendedName>
        <fullName evidence="2">CSN8/PSMD8/EIF3K domain-containing protein</fullName>
    </recommendedName>
</protein>
<dbReference type="GO" id="GO:0005829">
    <property type="term" value="C:cytosol"/>
    <property type="evidence" value="ECO:0007669"/>
    <property type="project" value="TreeGrafter"/>
</dbReference>
<dbReference type="EMBL" id="JASFZW010000004">
    <property type="protein sequence ID" value="KAK2078835.1"/>
    <property type="molecule type" value="Genomic_DNA"/>
</dbReference>
<evidence type="ECO:0000313" key="3">
    <source>
        <dbReference type="EMBL" id="KAK2078835.1"/>
    </source>
</evidence>
<feature type="domain" description="CSN8/PSMD8/EIF3K" evidence="2">
    <location>
        <begin position="91"/>
        <end position="223"/>
    </location>
</feature>
<evidence type="ECO:0000259" key="2">
    <source>
        <dbReference type="Pfam" id="PF10075"/>
    </source>
</evidence>
<proteinExistence type="predicted"/>
<dbReference type="GO" id="GO:0005634">
    <property type="term" value="C:nucleus"/>
    <property type="evidence" value="ECO:0007669"/>
    <property type="project" value="TreeGrafter"/>
</dbReference>
<dbReference type="GO" id="GO:0008541">
    <property type="term" value="C:proteasome regulatory particle, lid subcomplex"/>
    <property type="evidence" value="ECO:0007669"/>
    <property type="project" value="TreeGrafter"/>
</dbReference>
<dbReference type="InterPro" id="IPR006746">
    <property type="entry name" value="26S_Psome_Rpn12"/>
</dbReference>
<gene>
    <name evidence="3" type="ORF">QBZ16_003675</name>
</gene>
<dbReference type="InterPro" id="IPR033464">
    <property type="entry name" value="CSN8_PSD8_EIF3K"/>
</dbReference>
<accession>A0AAD9IKF6</accession>
<evidence type="ECO:0000256" key="1">
    <source>
        <dbReference type="ARBA" id="ARBA00022942"/>
    </source>
</evidence>
<dbReference type="Pfam" id="PF10075">
    <property type="entry name" value="CSN8_PSD8_EIF3K"/>
    <property type="match status" value="1"/>
</dbReference>
<dbReference type="Gene3D" id="1.25.40.990">
    <property type="match status" value="1"/>
</dbReference>
<dbReference type="AlphaFoldDB" id="A0AAD9IKF6"/>
<keyword evidence="4" id="KW-1185">Reference proteome</keyword>
<organism evidence="3 4">
    <name type="scientific">Prototheca wickerhamii</name>
    <dbReference type="NCBI Taxonomy" id="3111"/>
    <lineage>
        <taxon>Eukaryota</taxon>
        <taxon>Viridiplantae</taxon>
        <taxon>Chlorophyta</taxon>
        <taxon>core chlorophytes</taxon>
        <taxon>Trebouxiophyceae</taxon>
        <taxon>Chlorellales</taxon>
        <taxon>Chlorellaceae</taxon>
        <taxon>Prototheca</taxon>
    </lineage>
</organism>
<dbReference type="Proteomes" id="UP001255856">
    <property type="component" value="Unassembled WGS sequence"/>
</dbReference>
<dbReference type="PANTHER" id="PTHR12387:SF0">
    <property type="entry name" value="26S PROTEASOME NON-ATPASE REGULATORY SUBUNIT 8"/>
    <property type="match status" value="1"/>
</dbReference>
<sequence>MGDLSSVRRDLELLELALIKLPALAAGPQTDSAASQEALLLSRTVFERSIVLAVQAGDLGAFQRAWAQLEPFYTDAALAERLPPSSERASLSALNLLRLLTISAPAEFHCKLELLPDEILAAPEVQKVVELEAWLMEGSYNRALAAKDSLVDIPHSSYFLSKLADTVREEVAACSRHAYGSLSTAEALEVLRLDSQAQLEEMADTHGWVIKDGRVDFAAEEDEDAAAAAHDRSASLPASDLIANCLLYAKELERIV</sequence>
<name>A0AAD9IKF6_PROWI</name>